<dbReference type="Pfam" id="PF13380">
    <property type="entry name" value="CoA_binding_2"/>
    <property type="match status" value="1"/>
</dbReference>
<protein>
    <submittedName>
        <fullName evidence="2">CoA-binding protein</fullName>
    </submittedName>
</protein>
<dbReference type="EMBL" id="BRLB01000015">
    <property type="protein sequence ID" value="GKX31210.1"/>
    <property type="molecule type" value="Genomic_DNA"/>
</dbReference>
<sequence>MDGVDMLKEKKWAVVGATDDTSKFGYKIYMRLKNNGYTVYPISIKCDEIDGDKAYKELADLPEKVDVVDFVVNPRIGISIMKQCKELGIKNVWLQPGTVSDEIIDYAKENNIETFRGCVLVALGNK</sequence>
<feature type="domain" description="CoA-binding" evidence="1">
    <location>
        <begin position="6"/>
        <end position="98"/>
    </location>
</feature>
<dbReference type="SUPFAM" id="SSF51735">
    <property type="entry name" value="NAD(P)-binding Rossmann-fold domains"/>
    <property type="match status" value="1"/>
</dbReference>
<accession>A0A9W5YBZ3</accession>
<gene>
    <name evidence="2" type="ORF">SH1V18_36900</name>
</gene>
<keyword evidence="3" id="KW-1185">Reference proteome</keyword>
<comment type="caution">
    <text evidence="2">The sequence shown here is derived from an EMBL/GenBank/DDBJ whole genome shotgun (WGS) entry which is preliminary data.</text>
</comment>
<dbReference type="Gene3D" id="3.40.50.720">
    <property type="entry name" value="NAD(P)-binding Rossmann-like Domain"/>
    <property type="match status" value="1"/>
</dbReference>
<dbReference type="PANTHER" id="PTHR33303:SF2">
    <property type="entry name" value="COA-BINDING DOMAIN-CONTAINING PROTEIN"/>
    <property type="match status" value="1"/>
</dbReference>
<dbReference type="AlphaFoldDB" id="A0A9W5YBZ3"/>
<reference evidence="2" key="1">
    <citation type="submission" date="2022-06" db="EMBL/GenBank/DDBJ databases">
        <title>Vallitalea longa sp. nov., an anaerobic bacterium isolated from marine sediment.</title>
        <authorList>
            <person name="Hirano S."/>
            <person name="Terahara T."/>
            <person name="Mori K."/>
            <person name="Hamada M."/>
            <person name="Matsumoto R."/>
            <person name="Kobayashi T."/>
        </authorList>
    </citation>
    <scope>NUCLEOTIDE SEQUENCE</scope>
    <source>
        <strain evidence="2">SH18-1</strain>
    </source>
</reference>
<organism evidence="2 3">
    <name type="scientific">Vallitalea longa</name>
    <dbReference type="NCBI Taxonomy" id="2936439"/>
    <lineage>
        <taxon>Bacteria</taxon>
        <taxon>Bacillati</taxon>
        <taxon>Bacillota</taxon>
        <taxon>Clostridia</taxon>
        <taxon>Lachnospirales</taxon>
        <taxon>Vallitaleaceae</taxon>
        <taxon>Vallitalea</taxon>
    </lineage>
</organism>
<dbReference type="Proteomes" id="UP001144256">
    <property type="component" value="Unassembled WGS sequence"/>
</dbReference>
<evidence type="ECO:0000313" key="2">
    <source>
        <dbReference type="EMBL" id="GKX31210.1"/>
    </source>
</evidence>
<proteinExistence type="predicted"/>
<evidence type="ECO:0000259" key="1">
    <source>
        <dbReference type="SMART" id="SM00881"/>
    </source>
</evidence>
<name>A0A9W5YBZ3_9FIRM</name>
<dbReference type="SMART" id="SM00881">
    <property type="entry name" value="CoA_binding"/>
    <property type="match status" value="1"/>
</dbReference>
<evidence type="ECO:0000313" key="3">
    <source>
        <dbReference type="Proteomes" id="UP001144256"/>
    </source>
</evidence>
<dbReference type="RefSeq" id="WP_281818035.1">
    <property type="nucleotide sequence ID" value="NZ_BRLB01000015.1"/>
</dbReference>
<dbReference type="PANTHER" id="PTHR33303">
    <property type="entry name" value="CYTOPLASMIC PROTEIN-RELATED"/>
    <property type="match status" value="1"/>
</dbReference>
<dbReference type="InterPro" id="IPR036291">
    <property type="entry name" value="NAD(P)-bd_dom_sf"/>
</dbReference>
<dbReference type="InterPro" id="IPR003781">
    <property type="entry name" value="CoA-bd"/>
</dbReference>